<dbReference type="GO" id="GO:0005524">
    <property type="term" value="F:ATP binding"/>
    <property type="evidence" value="ECO:0007669"/>
    <property type="project" value="UniProtKB-KW"/>
</dbReference>
<dbReference type="Pfam" id="PF00012">
    <property type="entry name" value="HSP70"/>
    <property type="match status" value="1"/>
</dbReference>
<dbReference type="InterPro" id="IPR043129">
    <property type="entry name" value="ATPase_NBD"/>
</dbReference>
<accession>A0CZG2</accession>
<dbReference type="OrthoDB" id="3257966at2759"/>
<organism evidence="3 4">
    <name type="scientific">Paramecium tetraurelia</name>
    <dbReference type="NCBI Taxonomy" id="5888"/>
    <lineage>
        <taxon>Eukaryota</taxon>
        <taxon>Sar</taxon>
        <taxon>Alveolata</taxon>
        <taxon>Ciliophora</taxon>
        <taxon>Intramacronucleata</taxon>
        <taxon>Oligohymenophorea</taxon>
        <taxon>Peniculida</taxon>
        <taxon>Parameciidae</taxon>
        <taxon>Paramecium</taxon>
    </lineage>
</organism>
<dbReference type="GO" id="GO:0140662">
    <property type="term" value="F:ATP-dependent protein folding chaperone"/>
    <property type="evidence" value="ECO:0007669"/>
    <property type="project" value="InterPro"/>
</dbReference>
<dbReference type="PROSITE" id="PS00329">
    <property type="entry name" value="HSP70_2"/>
    <property type="match status" value="1"/>
</dbReference>
<sequence>MDDSIDMYVQSVQIIVISVPAYLNTIKDKPQRMLAPLLVQKFQELLMSLELLLFVYDLYNKSSYENKILIFDLGSGTLDVSLLSIEVGVVEVRATAGDIDFGGDDFDNKLIQYCCNEFLQKKGIDIKGNPSSLRRLRIQFKSSRRVFNQPINLQQKLTHQLELNLNSISMILQQIQKDGFLIFFLQRITKIQQKVILMILNLTHHRMKLKLVKQAEKFKDEKSQIENWFKDF</sequence>
<evidence type="ECO:0000256" key="2">
    <source>
        <dbReference type="ARBA" id="ARBA00022840"/>
    </source>
</evidence>
<dbReference type="PANTHER" id="PTHR19375">
    <property type="entry name" value="HEAT SHOCK PROTEIN 70KDA"/>
    <property type="match status" value="1"/>
</dbReference>
<dbReference type="KEGG" id="ptm:GSPATT00011752001"/>
<evidence type="ECO:0000256" key="1">
    <source>
        <dbReference type="ARBA" id="ARBA00022741"/>
    </source>
</evidence>
<dbReference type="InParanoid" id="A0CZG2"/>
<reference evidence="3 4" key="1">
    <citation type="journal article" date="2006" name="Nature">
        <title>Global trends of whole-genome duplications revealed by the ciliate Paramecium tetraurelia.</title>
        <authorList>
            <consortium name="Genoscope"/>
            <person name="Aury J.-M."/>
            <person name="Jaillon O."/>
            <person name="Duret L."/>
            <person name="Noel B."/>
            <person name="Jubin C."/>
            <person name="Porcel B.M."/>
            <person name="Segurens B."/>
            <person name="Daubin V."/>
            <person name="Anthouard V."/>
            <person name="Aiach N."/>
            <person name="Arnaiz O."/>
            <person name="Billaut A."/>
            <person name="Beisson J."/>
            <person name="Blanc I."/>
            <person name="Bouhouche K."/>
            <person name="Camara F."/>
            <person name="Duharcourt S."/>
            <person name="Guigo R."/>
            <person name="Gogendeau D."/>
            <person name="Katinka M."/>
            <person name="Keller A.-M."/>
            <person name="Kissmehl R."/>
            <person name="Klotz C."/>
            <person name="Koll F."/>
            <person name="Le Moue A."/>
            <person name="Lepere C."/>
            <person name="Malinsky S."/>
            <person name="Nowacki M."/>
            <person name="Nowak J.K."/>
            <person name="Plattner H."/>
            <person name="Poulain J."/>
            <person name="Ruiz F."/>
            <person name="Serrano V."/>
            <person name="Zagulski M."/>
            <person name="Dessen P."/>
            <person name="Betermier M."/>
            <person name="Weissenbach J."/>
            <person name="Scarpelli C."/>
            <person name="Schachter V."/>
            <person name="Sperling L."/>
            <person name="Meyer E."/>
            <person name="Cohen J."/>
            <person name="Wincker P."/>
        </authorList>
    </citation>
    <scope>NUCLEOTIDE SEQUENCE [LARGE SCALE GENOMIC DNA]</scope>
    <source>
        <strain evidence="3 4">Stock d4-2</strain>
    </source>
</reference>
<dbReference type="STRING" id="5888.A0CZG2"/>
<evidence type="ECO:0000313" key="4">
    <source>
        <dbReference type="Proteomes" id="UP000000600"/>
    </source>
</evidence>
<dbReference type="Proteomes" id="UP000000600">
    <property type="component" value="Unassembled WGS sequence"/>
</dbReference>
<dbReference type="Gene3D" id="3.30.420.40">
    <property type="match status" value="2"/>
</dbReference>
<dbReference type="SUPFAM" id="SSF53067">
    <property type="entry name" value="Actin-like ATPase domain"/>
    <property type="match status" value="1"/>
</dbReference>
<keyword evidence="1" id="KW-0547">Nucleotide-binding</keyword>
<dbReference type="GeneID" id="5029361"/>
<dbReference type="InterPro" id="IPR018181">
    <property type="entry name" value="Heat_shock_70_CS"/>
</dbReference>
<evidence type="ECO:0000313" key="3">
    <source>
        <dbReference type="EMBL" id="CAK76179.1"/>
    </source>
</evidence>
<proteinExistence type="predicted"/>
<dbReference type="EMBL" id="CT868230">
    <property type="protein sequence ID" value="CAK76179.1"/>
    <property type="molecule type" value="Genomic_DNA"/>
</dbReference>
<gene>
    <name evidence="3" type="ORF">GSPATT00011752001</name>
</gene>
<dbReference type="AlphaFoldDB" id="A0CZG2"/>
<keyword evidence="2" id="KW-0067">ATP-binding</keyword>
<keyword evidence="4" id="KW-1185">Reference proteome</keyword>
<dbReference type="RefSeq" id="XP_001443576.1">
    <property type="nucleotide sequence ID" value="XM_001443539.1"/>
</dbReference>
<dbReference type="Gene3D" id="3.90.640.10">
    <property type="entry name" value="Actin, Chain A, domain 4"/>
    <property type="match status" value="1"/>
</dbReference>
<protein>
    <submittedName>
        <fullName evidence="3">Uncharacterized protein</fullName>
    </submittedName>
</protein>
<dbReference type="InterPro" id="IPR013126">
    <property type="entry name" value="Hsp_70_fam"/>
</dbReference>
<dbReference type="HOGENOM" id="CLU_1196844_0_0_1"/>
<name>A0CZG2_PARTE</name>
<dbReference type="eggNOG" id="KOG0101">
    <property type="taxonomic scope" value="Eukaryota"/>
</dbReference>